<protein>
    <recommendedName>
        <fullName evidence="10">Sphingomyelin synthase-like domain-containing protein</fullName>
    </recommendedName>
</protein>
<evidence type="ECO:0000256" key="6">
    <source>
        <dbReference type="ARBA" id="ARBA00022989"/>
    </source>
</evidence>
<feature type="transmembrane region" description="Helical" evidence="9">
    <location>
        <begin position="567"/>
        <end position="587"/>
    </location>
</feature>
<feature type="transmembrane region" description="Helical" evidence="9">
    <location>
        <begin position="456"/>
        <end position="475"/>
    </location>
</feature>
<feature type="transmembrane region" description="Helical" evidence="9">
    <location>
        <begin position="373"/>
        <end position="399"/>
    </location>
</feature>
<sequence>MRAAMVSRLTAFGRTGRGHRIALDRLCPRVAGIVAQAQNTTAPVSLPLDEFAALVERMREEAPKEAVESMEMALARLRKQQIERAALMKRSWSDTAFEEGEAGNDRILEQFERELVSILQRSSRGLADAEVLGNAIDLAGAYKKNYKLEKAEAVLIRCTRHAEERSGAWLVKYLNHMSQVRMKQSRDVEAMEMMYEMESLATFSLHEPGASEFYETLYRNMSSSLRRMGREDDAAVYFLKMAEASRYHKKQLDWMDLWDLGILIANRAYQASRWEEFYKSREIIAEVKDQQGSEVQFKWLGKADQENDALAQVVGLKRVRARRAMAGREAALREMRLKEEPEESSESDEDASQWRAQLAGKAKVVGGKGPVKWILPFILVGVSSLICMWLLHIATFYYVKGILRFEAAFKPNPDYKEDASTQHFFSAGLTPDSVSYGSLQDPIEAQLGFKDVPLKALDAVALVFPFLWFCAVLYLQDVQAWTKVLLCHSVLAVGKGIFGATTIIPDSIGWANCKKRLGPAGLAYFQNEVPDPTQHGLWTMCMAILGVELRGPSQDRIGSGMRFCADMIYSGHTYFTILYILALCDLLRRALGDPSTRLYVETKWKRKAILVSVYLACIAQQGIEIFLVMSNRFHYTTDVVLAVLLTFLWYTSAPVCIAAKWWAQLGTKSAQEKEQPEDMVLIPRSALSGDIWLPVFCLPFCCINGHHHVISETQLRLWHEDEPRTETDFPSCF</sequence>
<evidence type="ECO:0000313" key="11">
    <source>
        <dbReference type="EMBL" id="CAK9015342.1"/>
    </source>
</evidence>
<dbReference type="InterPro" id="IPR025749">
    <property type="entry name" value="Sphingomyelin_synth-like_dom"/>
</dbReference>
<feature type="domain" description="Sphingomyelin synthase-like" evidence="10">
    <location>
        <begin position="564"/>
        <end position="650"/>
    </location>
</feature>
<evidence type="ECO:0000256" key="5">
    <source>
        <dbReference type="ARBA" id="ARBA00022919"/>
    </source>
</evidence>
<evidence type="ECO:0000313" key="12">
    <source>
        <dbReference type="Proteomes" id="UP001642464"/>
    </source>
</evidence>
<reference evidence="11 12" key="1">
    <citation type="submission" date="2024-02" db="EMBL/GenBank/DDBJ databases">
        <authorList>
            <person name="Chen Y."/>
            <person name="Shah S."/>
            <person name="Dougan E. K."/>
            <person name="Thang M."/>
            <person name="Chan C."/>
        </authorList>
    </citation>
    <scope>NUCLEOTIDE SEQUENCE [LARGE SCALE GENOMIC DNA]</scope>
</reference>
<evidence type="ECO:0000256" key="7">
    <source>
        <dbReference type="ARBA" id="ARBA00023098"/>
    </source>
</evidence>
<comment type="caution">
    <text evidence="11">The sequence shown here is derived from an EMBL/GenBank/DDBJ whole genome shotgun (WGS) entry which is preliminary data.</text>
</comment>
<accession>A0ABP0JLN0</accession>
<dbReference type="PANTHER" id="PTHR21290:SF25">
    <property type="entry name" value="SPHINGOMYELIN SYNTHASE-RELATED PROTEIN 1"/>
    <property type="match status" value="1"/>
</dbReference>
<keyword evidence="12" id="KW-1185">Reference proteome</keyword>
<evidence type="ECO:0000259" key="10">
    <source>
        <dbReference type="Pfam" id="PF14360"/>
    </source>
</evidence>
<feature type="transmembrane region" description="Helical" evidence="9">
    <location>
        <begin position="639"/>
        <end position="663"/>
    </location>
</feature>
<keyword evidence="8 9" id="KW-0472">Membrane</keyword>
<keyword evidence="7" id="KW-0443">Lipid metabolism</keyword>
<evidence type="ECO:0000256" key="1">
    <source>
        <dbReference type="ARBA" id="ARBA00004141"/>
    </source>
</evidence>
<comment type="subcellular location">
    <subcellularLocation>
        <location evidence="1">Membrane</location>
        <topology evidence="1">Multi-pass membrane protein</topology>
    </subcellularLocation>
</comment>
<comment type="similarity">
    <text evidence="2">Belongs to the sphingomyelin synthase family.</text>
</comment>
<organism evidence="11 12">
    <name type="scientific">Durusdinium trenchii</name>
    <dbReference type="NCBI Taxonomy" id="1381693"/>
    <lineage>
        <taxon>Eukaryota</taxon>
        <taxon>Sar</taxon>
        <taxon>Alveolata</taxon>
        <taxon>Dinophyceae</taxon>
        <taxon>Suessiales</taxon>
        <taxon>Symbiodiniaceae</taxon>
        <taxon>Durusdinium</taxon>
    </lineage>
</organism>
<dbReference type="EMBL" id="CAXAMM010007780">
    <property type="protein sequence ID" value="CAK9015342.1"/>
    <property type="molecule type" value="Genomic_DNA"/>
</dbReference>
<evidence type="ECO:0000256" key="9">
    <source>
        <dbReference type="SAM" id="Phobius"/>
    </source>
</evidence>
<feature type="transmembrane region" description="Helical" evidence="9">
    <location>
        <begin position="608"/>
        <end position="627"/>
    </location>
</feature>
<dbReference type="PANTHER" id="PTHR21290">
    <property type="entry name" value="SPHINGOMYELIN SYNTHETASE"/>
    <property type="match status" value="1"/>
</dbReference>
<evidence type="ECO:0000256" key="2">
    <source>
        <dbReference type="ARBA" id="ARBA00005441"/>
    </source>
</evidence>
<evidence type="ECO:0000256" key="4">
    <source>
        <dbReference type="ARBA" id="ARBA00022692"/>
    </source>
</evidence>
<name>A0ABP0JLN0_9DINO</name>
<keyword evidence="4 9" id="KW-0812">Transmembrane</keyword>
<dbReference type="Proteomes" id="UP001642464">
    <property type="component" value="Unassembled WGS sequence"/>
</dbReference>
<keyword evidence="6 9" id="KW-1133">Transmembrane helix</keyword>
<keyword evidence="3" id="KW-0808">Transferase</keyword>
<gene>
    <name evidence="11" type="ORF">SCF082_LOCUS12711</name>
</gene>
<dbReference type="InterPro" id="IPR045221">
    <property type="entry name" value="Sphingomyelin_synth-like"/>
</dbReference>
<evidence type="ECO:0000256" key="8">
    <source>
        <dbReference type="ARBA" id="ARBA00023136"/>
    </source>
</evidence>
<evidence type="ECO:0000256" key="3">
    <source>
        <dbReference type="ARBA" id="ARBA00022679"/>
    </source>
</evidence>
<keyword evidence="5" id="KW-0746">Sphingolipid metabolism</keyword>
<proteinExistence type="inferred from homology"/>
<dbReference type="Pfam" id="PF14360">
    <property type="entry name" value="PAP2_C"/>
    <property type="match status" value="1"/>
</dbReference>